<dbReference type="Gene3D" id="4.10.60.10">
    <property type="entry name" value="Zinc finger, CCHC-type"/>
    <property type="match status" value="1"/>
</dbReference>
<dbReference type="PANTHER" id="PTHR11439:SF463">
    <property type="entry name" value="REVERSE TRANSCRIPTASE TY1_COPIA-TYPE DOMAIN-CONTAINING PROTEIN"/>
    <property type="match status" value="1"/>
</dbReference>
<name>A0ABN9QG22_9DINO</name>
<accession>A0ABN9QG22</accession>
<comment type="caution">
    <text evidence="5">The sequence shown here is derived from an EMBL/GenBank/DDBJ whole genome shotgun (WGS) entry which is preliminary data.</text>
</comment>
<keyword evidence="1" id="KW-0479">Metal-binding</keyword>
<reference evidence="5" key="1">
    <citation type="submission" date="2023-10" db="EMBL/GenBank/DDBJ databases">
        <authorList>
            <person name="Chen Y."/>
            <person name="Shah S."/>
            <person name="Dougan E. K."/>
            <person name="Thang M."/>
            <person name="Chan C."/>
        </authorList>
    </citation>
    <scope>NUCLEOTIDE SEQUENCE [LARGE SCALE GENOMIC DNA]</scope>
</reference>
<keyword evidence="1" id="KW-0863">Zinc-finger</keyword>
<keyword evidence="2" id="KW-0175">Coiled coil</keyword>
<feature type="compositionally biased region" description="Basic and acidic residues" evidence="3">
    <location>
        <begin position="341"/>
        <end position="365"/>
    </location>
</feature>
<evidence type="ECO:0000313" key="5">
    <source>
        <dbReference type="EMBL" id="CAK0803778.1"/>
    </source>
</evidence>
<dbReference type="SMART" id="SM00343">
    <property type="entry name" value="ZnF_C2HC"/>
    <property type="match status" value="2"/>
</dbReference>
<dbReference type="SUPFAM" id="SSF57756">
    <property type="entry name" value="Retrovirus zinc finger-like domains"/>
    <property type="match status" value="1"/>
</dbReference>
<dbReference type="Pfam" id="PF00098">
    <property type="entry name" value="zf-CCHC"/>
    <property type="match status" value="1"/>
</dbReference>
<keyword evidence="1" id="KW-0862">Zinc</keyword>
<evidence type="ECO:0000256" key="1">
    <source>
        <dbReference type="PROSITE-ProRule" id="PRU00047"/>
    </source>
</evidence>
<feature type="compositionally biased region" description="Low complexity" evidence="3">
    <location>
        <begin position="977"/>
        <end position="1009"/>
    </location>
</feature>
<feature type="region of interest" description="Disordered" evidence="3">
    <location>
        <begin position="977"/>
        <end position="1054"/>
    </location>
</feature>
<dbReference type="InterPro" id="IPR036875">
    <property type="entry name" value="Znf_CCHC_sf"/>
</dbReference>
<dbReference type="PROSITE" id="PS50158">
    <property type="entry name" value="ZF_CCHC"/>
    <property type="match status" value="2"/>
</dbReference>
<gene>
    <name evidence="5" type="ORF">PCOR1329_LOCUS10825</name>
</gene>
<sequence>MEQMIQQLQDQVATLQQRQQPMEEMVQQLQRQRQEIDRLQAAEREALQQQQQQDVRMDELRAVARGNMKTVIDTKSLGKPKDFDNKEEHWQEFAFKYENWISGIEPQARLYLRWAELSGEEIDDLDLDDPPDALSQDEIRHLGRQVYVSLAQMLTGESLDVLRNGREDNGFDAWRRLWRRWDPKTVGRNRAAYLKIAQPGTAKTVEQASKMLEQWEAQIRDYEAKRKKVVDEELKCAVLTEMMPKELRLHLQLNARALTDYSTIRQEVLSFLEARKSHIGDGSAPMDVDALQRKGKDKSGKGKDNKGKGKDTDHSHSKKNVTCWNCGKPGHTSSECWSKPQADHDKNKARGKGKDNKGKGKDSKGNKGKYGGKGTSQNHIQGYCDKCGKWGHRGQDCWGSKTTNSLETGDQPEPEIGGFDICALDGYGTDETAKDMQRYKDVNSYTIEATVDSGAAVSVMPVSTCQEYKVRPSEASRRGVRYRADGGQMISDLGTRVVNIHAGGSDGGMARVSCSVAEVKKVLLSVAKMVDQGNRVTFGPDEGDNYIENIATGVRIPVRRKNDVYVMDMEIQPPKQHEKSMMLAAVDSAQSLGGRRQAAMPRIEQHNIGHIPYRSWCRHCVMGRGRSAAHRKLEAEKSHVIPTVGHDYGFLGRDDNLAMPMLVGKSFRTLWLGAAIVPCKGDASECSVGVMSGQIKQMGHSNFIHKTDQESSLRALKESARQALGTACSVVSEEAPRGSKESNGAMENGVMQIEGLVEHESALVPWLVLWAAYVYNRFSRGVNGKTPYEKTKGKPFRRELLPFGERIYWLPADKSKKRGDAQGMNKLENKWRTDHFPGVQEGNDEAFVSDESGGVYRTRSMKRLPEVMRKSPETILKVKGVPWNRTPEEVPAPRVRVEVGRPDPPPDAPPVIELPPEPIAVRRRTYVTKAMIEKYGFTPGCRGCEALLIHGATHVSGGGVARSDFCRARIEAAGQRAPAAPAAAPGPPAASAEPAGSAAQAPEAAEGSPMEVEAQLAPQGSSAEPAQGAQMEGVRGGQKRRASEELQQDEVRQHEVVEEISVPAARADYLESGRMLSALGYDVHVSEVYNPERMFSSLITFNRKHYSSEDWETMKQDAISHLEFVCELYRWQDDAGLKLDPTLVAEAKQDELKEIRAFGVYEKVKEELGKHIKLKEKGVLGLHPELGDTQEVRILNRLVSMKMKEGKQVLTVEADPRHAALIIEVRRFRSLTMRAHYLAEDRYDLKFASKELAREMKGPTVSGMAKLKHLGRFLLKKTRCVQEFAWQDQQHKLVTYCDSNWGGCVVTRTSTTSGCVQHGSHSIKQYSSTQQTPSLSSGEAEFNACVKAAAVCLGAQAYAADLGATLVASIGTDSSAALGMMKRSGLGRVRHIAVPLLWIQDAVRESRIRVFKQKGLENVADAGTKYLSGPKLEAIMERLGFVYQAGESALGFRVQRGVGV</sequence>
<evidence type="ECO:0000313" key="6">
    <source>
        <dbReference type="Proteomes" id="UP001189429"/>
    </source>
</evidence>
<dbReference type="InterPro" id="IPR001878">
    <property type="entry name" value="Znf_CCHC"/>
</dbReference>
<feature type="coiled-coil region" evidence="2">
    <location>
        <begin position="205"/>
        <end position="232"/>
    </location>
</feature>
<feature type="coiled-coil region" evidence="2">
    <location>
        <begin position="5"/>
        <end position="52"/>
    </location>
</feature>
<evidence type="ECO:0000256" key="3">
    <source>
        <dbReference type="SAM" id="MobiDB-lite"/>
    </source>
</evidence>
<feature type="region of interest" description="Disordered" evidence="3">
    <location>
        <begin position="293"/>
        <end position="375"/>
    </location>
</feature>
<dbReference type="CDD" id="cd09272">
    <property type="entry name" value="RNase_HI_RT_Ty1"/>
    <property type="match status" value="1"/>
</dbReference>
<evidence type="ECO:0000256" key="2">
    <source>
        <dbReference type="SAM" id="Coils"/>
    </source>
</evidence>
<protein>
    <recommendedName>
        <fullName evidence="4">CCHC-type domain-containing protein</fullName>
    </recommendedName>
</protein>
<feature type="domain" description="CCHC-type" evidence="4">
    <location>
        <begin position="323"/>
        <end position="336"/>
    </location>
</feature>
<dbReference type="EMBL" id="CAUYUJ010003089">
    <property type="protein sequence ID" value="CAK0803778.1"/>
    <property type="molecule type" value="Genomic_DNA"/>
</dbReference>
<organism evidence="5 6">
    <name type="scientific">Prorocentrum cordatum</name>
    <dbReference type="NCBI Taxonomy" id="2364126"/>
    <lineage>
        <taxon>Eukaryota</taxon>
        <taxon>Sar</taxon>
        <taxon>Alveolata</taxon>
        <taxon>Dinophyceae</taxon>
        <taxon>Prorocentrales</taxon>
        <taxon>Prorocentraceae</taxon>
        <taxon>Prorocentrum</taxon>
    </lineage>
</organism>
<feature type="domain" description="CCHC-type" evidence="4">
    <location>
        <begin position="384"/>
        <end position="397"/>
    </location>
</feature>
<feature type="compositionally biased region" description="Basic and acidic residues" evidence="3">
    <location>
        <begin position="1041"/>
        <end position="1054"/>
    </location>
</feature>
<evidence type="ECO:0000259" key="4">
    <source>
        <dbReference type="PROSITE" id="PS50158"/>
    </source>
</evidence>
<dbReference type="PANTHER" id="PTHR11439">
    <property type="entry name" value="GAG-POL-RELATED RETROTRANSPOSON"/>
    <property type="match status" value="1"/>
</dbReference>
<feature type="compositionally biased region" description="Basic and acidic residues" evidence="3">
    <location>
        <begin position="293"/>
        <end position="315"/>
    </location>
</feature>
<dbReference type="Proteomes" id="UP001189429">
    <property type="component" value="Unassembled WGS sequence"/>
</dbReference>
<proteinExistence type="predicted"/>
<keyword evidence="6" id="KW-1185">Reference proteome</keyword>